<keyword evidence="3" id="KW-1185">Reference proteome</keyword>
<evidence type="ECO:0000313" key="2">
    <source>
        <dbReference type="EMBL" id="BBD97934.1"/>
    </source>
</evidence>
<dbReference type="Proteomes" id="UP000279959">
    <property type="component" value="Chromosome"/>
</dbReference>
<dbReference type="RefSeq" id="WP_066697284.1">
    <property type="nucleotide sequence ID" value="NZ_AP018664.1"/>
</dbReference>
<protein>
    <submittedName>
        <fullName evidence="2">Uncharacterized protein</fullName>
    </submittedName>
</protein>
<feature type="transmembrane region" description="Helical" evidence="1">
    <location>
        <begin position="52"/>
        <end position="77"/>
    </location>
</feature>
<feature type="transmembrane region" description="Helical" evidence="1">
    <location>
        <begin position="20"/>
        <end position="40"/>
    </location>
</feature>
<proteinExistence type="predicted"/>
<keyword evidence="1" id="KW-1133">Transmembrane helix</keyword>
<organism evidence="2 3">
    <name type="scientific">Sphingobium amiense</name>
    <dbReference type="NCBI Taxonomy" id="135719"/>
    <lineage>
        <taxon>Bacteria</taxon>
        <taxon>Pseudomonadati</taxon>
        <taxon>Pseudomonadota</taxon>
        <taxon>Alphaproteobacteria</taxon>
        <taxon>Sphingomonadales</taxon>
        <taxon>Sphingomonadaceae</taxon>
        <taxon>Sphingobium</taxon>
    </lineage>
</organism>
<name>A0A494VZU1_9SPHN</name>
<dbReference type="EMBL" id="AP018664">
    <property type="protein sequence ID" value="BBD97934.1"/>
    <property type="molecule type" value="Genomic_DNA"/>
</dbReference>
<gene>
    <name evidence="2" type="ORF">SAMIE_1014350</name>
</gene>
<evidence type="ECO:0000313" key="3">
    <source>
        <dbReference type="Proteomes" id="UP000279959"/>
    </source>
</evidence>
<dbReference type="KEGG" id="sami:SAMIE_1014350"/>
<sequence>MKLFRAIKAAYLRDTRLIAASIGIVIFGVATLIVAIKAASLPYGDGQLLAGFWVSLAASFLEDMAFFALIGVIGLYLSLQRPDKDIFDSRIKYLFNANGVNDRLRAFLIEKVAPLGIFSTRYKTSIDFMAYDEKLDAIKAVFHVERVLTNMFKDRAFERERQGFNIVTDEVGDPAQLQGVLLAAWTGTGRRDEQFIVEPKEIYGPRHDEEVYINVPPNGEVTFNYRFWIWHKISESYHLDTLRYSQMAEVFVSNRSDVTMTLVDGKTGQERVLTPKATHLYELGEIPSGQREVFKLKEILKMATPGSGA</sequence>
<reference evidence="2 3" key="1">
    <citation type="submission" date="2018-05" db="EMBL/GenBank/DDBJ databases">
        <title>Complete Genome Sequence of the Nonylphenol-Degrading Bacterium Sphingobium amiense DSM 16289T.</title>
        <authorList>
            <person name="Ootsuka M."/>
            <person name="Nishizawa T."/>
            <person name="Ohta H."/>
        </authorList>
    </citation>
    <scope>NUCLEOTIDE SEQUENCE [LARGE SCALE GENOMIC DNA]</scope>
    <source>
        <strain evidence="2 3">DSM 16289</strain>
    </source>
</reference>
<evidence type="ECO:0000256" key="1">
    <source>
        <dbReference type="SAM" id="Phobius"/>
    </source>
</evidence>
<accession>A0A494VZU1</accession>
<keyword evidence="1" id="KW-0472">Membrane</keyword>
<keyword evidence="1" id="KW-0812">Transmembrane</keyword>
<dbReference type="AlphaFoldDB" id="A0A494VZU1"/>